<keyword evidence="1" id="KW-0472">Membrane</keyword>
<feature type="transmembrane region" description="Helical" evidence="1">
    <location>
        <begin position="64"/>
        <end position="83"/>
    </location>
</feature>
<evidence type="ECO:0000256" key="1">
    <source>
        <dbReference type="SAM" id="Phobius"/>
    </source>
</evidence>
<accession>A0A1Y2DWM5</accession>
<proteinExistence type="predicted"/>
<reference evidence="2 3" key="1">
    <citation type="submission" date="2016-08" db="EMBL/GenBank/DDBJ databases">
        <title>A Parts List for Fungal Cellulosomes Revealed by Comparative Genomics.</title>
        <authorList>
            <consortium name="DOE Joint Genome Institute"/>
            <person name="Haitjema C.H."/>
            <person name="Gilmore S.P."/>
            <person name="Henske J.K."/>
            <person name="Solomon K.V."/>
            <person name="De Groot R."/>
            <person name="Kuo A."/>
            <person name="Mondo S.J."/>
            <person name="Salamov A.A."/>
            <person name="Labutti K."/>
            <person name="Zhao Z."/>
            <person name="Chiniquy J."/>
            <person name="Barry K."/>
            <person name="Brewer H.M."/>
            <person name="Purvine S.O."/>
            <person name="Wright A.T."/>
            <person name="Boxma B."/>
            <person name="Van Alen T."/>
            <person name="Hackstein J.H."/>
            <person name="Baker S.E."/>
            <person name="Grigoriev I.V."/>
            <person name="O'Malley M.A."/>
        </authorList>
    </citation>
    <scope>NUCLEOTIDE SEQUENCE [LARGE SCALE GENOMIC DNA]</scope>
    <source>
        <strain evidence="2 3">G1</strain>
    </source>
</reference>
<keyword evidence="1" id="KW-1133">Transmembrane helix</keyword>
<feature type="transmembrane region" description="Helical" evidence="1">
    <location>
        <begin position="154"/>
        <end position="174"/>
    </location>
</feature>
<dbReference type="OrthoDB" id="10467649at2759"/>
<evidence type="ECO:0000313" key="2">
    <source>
        <dbReference type="EMBL" id="ORY63599.1"/>
    </source>
</evidence>
<name>A0A1Y2DWM5_9FUNG</name>
<dbReference type="AlphaFoldDB" id="A0A1Y2DWM5"/>
<gene>
    <name evidence="2" type="ORF">LY90DRAFT_668262</name>
</gene>
<sequence>MNLKGILFKDKTKFFFLYFLPDEVAALISVVLMFGVTVGDHYLNICMNDNYVPYVAKLAKYSKWTALGSYVFFFIGVFLKKIIFEQLFATIFTVYIFISGCFFYYNFASIIFSWTYRTAYNVFDYLTELYLYDHKELDWDENYNRLRSEKKTKLWLCMIAHIVVLLVMIYYNIILTEYMEKKKLEFSGELGENNLYENSKFQGNIKSSNITINDNDNVISKSNKDSQN</sequence>
<comment type="caution">
    <text evidence="2">The sequence shown here is derived from an EMBL/GenBank/DDBJ whole genome shotgun (WGS) entry which is preliminary data.</text>
</comment>
<protein>
    <recommendedName>
        <fullName evidence="4">DUF1753-domain-containing protein</fullName>
    </recommendedName>
</protein>
<feature type="transmembrane region" description="Helical" evidence="1">
    <location>
        <begin position="24"/>
        <end position="43"/>
    </location>
</feature>
<dbReference type="Proteomes" id="UP000193920">
    <property type="component" value="Unassembled WGS sequence"/>
</dbReference>
<feature type="transmembrane region" description="Helical" evidence="1">
    <location>
        <begin position="89"/>
        <end position="107"/>
    </location>
</feature>
<keyword evidence="3" id="KW-1185">Reference proteome</keyword>
<keyword evidence="1" id="KW-0812">Transmembrane</keyword>
<evidence type="ECO:0000313" key="3">
    <source>
        <dbReference type="Proteomes" id="UP000193920"/>
    </source>
</evidence>
<organism evidence="2 3">
    <name type="scientific">Neocallimastix californiae</name>
    <dbReference type="NCBI Taxonomy" id="1754190"/>
    <lineage>
        <taxon>Eukaryota</taxon>
        <taxon>Fungi</taxon>
        <taxon>Fungi incertae sedis</taxon>
        <taxon>Chytridiomycota</taxon>
        <taxon>Chytridiomycota incertae sedis</taxon>
        <taxon>Neocallimastigomycetes</taxon>
        <taxon>Neocallimastigales</taxon>
        <taxon>Neocallimastigaceae</taxon>
        <taxon>Neocallimastix</taxon>
    </lineage>
</organism>
<evidence type="ECO:0008006" key="4">
    <source>
        <dbReference type="Google" id="ProtNLM"/>
    </source>
</evidence>
<dbReference type="EMBL" id="MCOG01000056">
    <property type="protein sequence ID" value="ORY63599.1"/>
    <property type="molecule type" value="Genomic_DNA"/>
</dbReference>